<dbReference type="EMBL" id="CAJFCV020000002">
    <property type="protein sequence ID" value="CAG9100803.1"/>
    <property type="molecule type" value="Genomic_DNA"/>
</dbReference>
<dbReference type="Proteomes" id="UP000582659">
    <property type="component" value="Unassembled WGS sequence"/>
</dbReference>
<dbReference type="SUPFAM" id="SSF57302">
    <property type="entry name" value="Snake toxin-like"/>
    <property type="match status" value="1"/>
</dbReference>
<evidence type="ECO:0000256" key="2">
    <source>
        <dbReference type="ARBA" id="ARBA00023180"/>
    </source>
</evidence>
<keyword evidence="5" id="KW-1185">Reference proteome</keyword>
<dbReference type="EMBL" id="CAJFDI010000002">
    <property type="protein sequence ID" value="CAD5217326.1"/>
    <property type="molecule type" value="Genomic_DNA"/>
</dbReference>
<evidence type="ECO:0000256" key="3">
    <source>
        <dbReference type="SAM" id="SignalP"/>
    </source>
</evidence>
<dbReference type="InterPro" id="IPR045860">
    <property type="entry name" value="Snake_toxin-like_sf"/>
</dbReference>
<organism evidence="4 5">
    <name type="scientific">Bursaphelenchus xylophilus</name>
    <name type="common">Pinewood nematode worm</name>
    <name type="synonym">Aphelenchoides xylophilus</name>
    <dbReference type="NCBI Taxonomy" id="6326"/>
    <lineage>
        <taxon>Eukaryota</taxon>
        <taxon>Metazoa</taxon>
        <taxon>Ecdysozoa</taxon>
        <taxon>Nematoda</taxon>
        <taxon>Chromadorea</taxon>
        <taxon>Rhabditida</taxon>
        <taxon>Tylenchina</taxon>
        <taxon>Tylenchomorpha</taxon>
        <taxon>Aphelenchoidea</taxon>
        <taxon>Aphelenchoididae</taxon>
        <taxon>Bursaphelenchus</taxon>
    </lineage>
</organism>
<dbReference type="InterPro" id="IPR031424">
    <property type="entry name" value="QVR-like"/>
</dbReference>
<feature type="signal peptide" evidence="3">
    <location>
        <begin position="1"/>
        <end position="17"/>
    </location>
</feature>
<evidence type="ECO:0000313" key="4">
    <source>
        <dbReference type="EMBL" id="CAD5217326.1"/>
    </source>
</evidence>
<dbReference type="GO" id="GO:0030431">
    <property type="term" value="P:sleep"/>
    <property type="evidence" value="ECO:0007669"/>
    <property type="project" value="InterPro"/>
</dbReference>
<proteinExistence type="predicted"/>
<keyword evidence="2" id="KW-0325">Glycoprotein</keyword>
<dbReference type="InterPro" id="IPR050975">
    <property type="entry name" value="Sleep_regulator"/>
</dbReference>
<gene>
    <name evidence="4" type="ORF">BXYJ_LOCUS4979</name>
</gene>
<accession>A0A7I8WXY2</accession>
<evidence type="ECO:0000256" key="1">
    <source>
        <dbReference type="ARBA" id="ARBA00022729"/>
    </source>
</evidence>
<dbReference type="PANTHER" id="PTHR33562">
    <property type="entry name" value="ATILLA, ISOFORM B-RELATED-RELATED"/>
    <property type="match status" value="1"/>
</dbReference>
<dbReference type="AlphaFoldDB" id="A0A7I8WXY2"/>
<protein>
    <submittedName>
        <fullName evidence="4">(pine wood nematode) hypothetical protein</fullName>
    </submittedName>
</protein>
<name>A0A7I8WXY2_BURXY</name>
<comment type="caution">
    <text evidence="4">The sequence shown here is derived from an EMBL/GenBank/DDBJ whole genome shotgun (WGS) entry which is preliminary data.</text>
</comment>
<dbReference type="GO" id="GO:0032222">
    <property type="term" value="P:regulation of synaptic transmission, cholinergic"/>
    <property type="evidence" value="ECO:0007669"/>
    <property type="project" value="InterPro"/>
</dbReference>
<dbReference type="Proteomes" id="UP000659654">
    <property type="component" value="Unassembled WGS sequence"/>
</dbReference>
<dbReference type="Pfam" id="PF17064">
    <property type="entry name" value="QVR"/>
    <property type="match status" value="1"/>
</dbReference>
<sequence>MHLLLSLALFFSLAALASPLQCYSCVGALGLGDDCFTPSSKHIVDCKNGCFKAFGEVSGKKAVARTCAVTKVEQDECHTGDYDFKVTRVTATLCSCQGDLCNSAIGVGATFITTAALLVSAFTF</sequence>
<dbReference type="Gene3D" id="2.10.60.10">
    <property type="entry name" value="CD59"/>
    <property type="match status" value="1"/>
</dbReference>
<keyword evidence="1 3" id="KW-0732">Signal</keyword>
<feature type="chain" id="PRO_5036204445" evidence="3">
    <location>
        <begin position="18"/>
        <end position="124"/>
    </location>
</feature>
<evidence type="ECO:0000313" key="5">
    <source>
        <dbReference type="Proteomes" id="UP000659654"/>
    </source>
</evidence>
<reference evidence="4" key="1">
    <citation type="submission" date="2020-09" db="EMBL/GenBank/DDBJ databases">
        <authorList>
            <person name="Kikuchi T."/>
        </authorList>
    </citation>
    <scope>NUCLEOTIDE SEQUENCE</scope>
    <source>
        <strain evidence="4">Ka4C1</strain>
    </source>
</reference>